<proteinExistence type="predicted"/>
<accession>A0A6J7WJS5</accession>
<feature type="region of interest" description="Disordered" evidence="1">
    <location>
        <begin position="130"/>
        <end position="153"/>
    </location>
</feature>
<evidence type="ECO:0000256" key="1">
    <source>
        <dbReference type="SAM" id="MobiDB-lite"/>
    </source>
</evidence>
<dbReference type="EMBL" id="LR798229">
    <property type="protein sequence ID" value="CAB5207041.1"/>
    <property type="molecule type" value="Genomic_DNA"/>
</dbReference>
<gene>
    <name evidence="2" type="ORF">UFOVP184_17</name>
</gene>
<protein>
    <submittedName>
        <fullName evidence="2">Essential recombination function protein</fullName>
    </submittedName>
</protein>
<sequence>MKTLNESLLCFQSKSVAVHKNAKADRYKYADLPAVLEAVVEPLTDCGLVLRQRTEYDRTANVAVLVTSIVHVATGEKETQELPLFIDDKPQSFGSRLTYFRRYSILTILGLSPEDDDGLAAQTDARMEKHFDARPAGRDVPPQRTEGGGDLGRCRDCGAPNRMYKNGKPGCSKFCWKDRAPAPAQRAESDGYDNQYNSDY</sequence>
<organism evidence="2">
    <name type="scientific">uncultured Caudovirales phage</name>
    <dbReference type="NCBI Taxonomy" id="2100421"/>
    <lineage>
        <taxon>Viruses</taxon>
        <taxon>Duplodnaviria</taxon>
        <taxon>Heunggongvirae</taxon>
        <taxon>Uroviricota</taxon>
        <taxon>Caudoviricetes</taxon>
        <taxon>Peduoviridae</taxon>
        <taxon>Maltschvirus</taxon>
        <taxon>Maltschvirus maltsch</taxon>
    </lineage>
</organism>
<dbReference type="InterPro" id="IPR007499">
    <property type="entry name" value="ERF_bacteria_virus"/>
</dbReference>
<dbReference type="Pfam" id="PF04404">
    <property type="entry name" value="ERF"/>
    <property type="match status" value="1"/>
</dbReference>
<reference evidence="2" key="1">
    <citation type="submission" date="2020-05" db="EMBL/GenBank/DDBJ databases">
        <authorList>
            <person name="Chiriac C."/>
            <person name="Salcher M."/>
            <person name="Ghai R."/>
            <person name="Kavagutti S V."/>
        </authorList>
    </citation>
    <scope>NUCLEOTIDE SEQUENCE</scope>
</reference>
<name>A0A6J7WJS5_9CAUD</name>
<evidence type="ECO:0000313" key="2">
    <source>
        <dbReference type="EMBL" id="CAB5207041.1"/>
    </source>
</evidence>